<dbReference type="RefSeq" id="XP_004332958.1">
    <property type="nucleotide sequence ID" value="XM_004332910.1"/>
</dbReference>
<dbReference type="GO" id="GO:0016020">
    <property type="term" value="C:membrane"/>
    <property type="evidence" value="ECO:0007669"/>
    <property type="project" value="InterPro"/>
</dbReference>
<name>L8GCN1_ACACF</name>
<dbReference type="InterPro" id="IPR001806">
    <property type="entry name" value="Small_GTPase"/>
</dbReference>
<comment type="similarity">
    <text evidence="1">Belongs to the small GTPase superfamily. Rab family.</text>
</comment>
<dbReference type="FunFam" id="3.40.50.300:FF:001447">
    <property type="entry name" value="Ras-related protein Rab-1B"/>
    <property type="match status" value="1"/>
</dbReference>
<keyword evidence="3" id="KW-0342">GTP-binding</keyword>
<evidence type="ECO:0000256" key="2">
    <source>
        <dbReference type="ARBA" id="ARBA00022741"/>
    </source>
</evidence>
<dbReference type="NCBIfam" id="TIGR00231">
    <property type="entry name" value="small_GTP"/>
    <property type="match status" value="1"/>
</dbReference>
<sequence>MEQRATYMLVVVGAGGVGKSAIVLQLVDNHFVDEYDPSLEHSYTKQLHIDYELCTLDILDIAGQDEYRFQYRSCDGALCVYDMTSRDSFDEVARFRDEVLHAQNTATVPTVLVANKCDLADTKRVVAAREGARLAESWGGCRFLESSAKSRINIDEAFIELVRAIRAAPGHANGGRRRGGRAKSGRSRGCICS</sequence>
<evidence type="ECO:0000256" key="1">
    <source>
        <dbReference type="ARBA" id="ARBA00006270"/>
    </source>
</evidence>
<dbReference type="CDD" id="cd00876">
    <property type="entry name" value="Ras"/>
    <property type="match status" value="1"/>
</dbReference>
<feature type="region of interest" description="Disordered" evidence="4">
    <location>
        <begin position="170"/>
        <end position="193"/>
    </location>
</feature>
<dbReference type="STRING" id="1257118.L8GCN1"/>
<reference evidence="5 6" key="1">
    <citation type="journal article" date="2013" name="Genome Biol.">
        <title>Genome of Acanthamoeba castellanii highlights extensive lateral gene transfer and early evolution of tyrosine kinase signaling.</title>
        <authorList>
            <person name="Clarke M."/>
            <person name="Lohan A.J."/>
            <person name="Liu B."/>
            <person name="Lagkouvardos I."/>
            <person name="Roy S."/>
            <person name="Zafar N."/>
            <person name="Bertelli C."/>
            <person name="Schilde C."/>
            <person name="Kianianmomeni A."/>
            <person name="Burglin T.R."/>
            <person name="Frech C."/>
            <person name="Turcotte B."/>
            <person name="Kopec K.O."/>
            <person name="Synnott J.M."/>
            <person name="Choo C."/>
            <person name="Paponov I."/>
            <person name="Finkler A."/>
            <person name="Soon Heng Tan C."/>
            <person name="Hutchins A.P."/>
            <person name="Weinmeier T."/>
            <person name="Rattei T."/>
            <person name="Chu J.S."/>
            <person name="Gimenez G."/>
            <person name="Irimia M."/>
            <person name="Rigden D.J."/>
            <person name="Fitzpatrick D.A."/>
            <person name="Lorenzo-Morales J."/>
            <person name="Bateman A."/>
            <person name="Chiu C.H."/>
            <person name="Tang P."/>
            <person name="Hegemann P."/>
            <person name="Fromm H."/>
            <person name="Raoult D."/>
            <person name="Greub G."/>
            <person name="Miranda-Saavedra D."/>
            <person name="Chen N."/>
            <person name="Nash P."/>
            <person name="Ginger M.L."/>
            <person name="Horn M."/>
            <person name="Schaap P."/>
            <person name="Caler L."/>
            <person name="Loftus B."/>
        </authorList>
    </citation>
    <scope>NUCLEOTIDE SEQUENCE [LARGE SCALE GENOMIC DNA]</scope>
    <source>
        <strain evidence="5 6">Neff</strain>
    </source>
</reference>
<dbReference type="GO" id="GO:0007165">
    <property type="term" value="P:signal transduction"/>
    <property type="evidence" value="ECO:0007669"/>
    <property type="project" value="InterPro"/>
</dbReference>
<dbReference type="Pfam" id="PF00071">
    <property type="entry name" value="Ras"/>
    <property type="match status" value="1"/>
</dbReference>
<dbReference type="OMA" id="DISDICV"/>
<dbReference type="InterPro" id="IPR027417">
    <property type="entry name" value="P-loop_NTPase"/>
</dbReference>
<dbReference type="PANTHER" id="PTHR24070">
    <property type="entry name" value="RAS, DI-RAS, AND RHEB FAMILY MEMBERS OF SMALL GTPASE SUPERFAMILY"/>
    <property type="match status" value="1"/>
</dbReference>
<protein>
    <submittedName>
        <fullName evidence="5">RAS protein</fullName>
    </submittedName>
</protein>
<organism evidence="5 6">
    <name type="scientific">Acanthamoeba castellanii (strain ATCC 30010 / Neff)</name>
    <dbReference type="NCBI Taxonomy" id="1257118"/>
    <lineage>
        <taxon>Eukaryota</taxon>
        <taxon>Amoebozoa</taxon>
        <taxon>Discosea</taxon>
        <taxon>Longamoebia</taxon>
        <taxon>Centramoebida</taxon>
        <taxon>Acanthamoebidae</taxon>
        <taxon>Acanthamoeba</taxon>
    </lineage>
</organism>
<dbReference type="PRINTS" id="PR00449">
    <property type="entry name" value="RASTRNSFRMNG"/>
</dbReference>
<dbReference type="KEGG" id="acan:ACA1_338020"/>
<feature type="compositionally biased region" description="Basic residues" evidence="4">
    <location>
        <begin position="174"/>
        <end position="186"/>
    </location>
</feature>
<keyword evidence="2" id="KW-0547">Nucleotide-binding</keyword>
<dbReference type="SMART" id="SM00173">
    <property type="entry name" value="RAS"/>
    <property type="match status" value="1"/>
</dbReference>
<dbReference type="AlphaFoldDB" id="L8GCN1"/>
<evidence type="ECO:0000256" key="3">
    <source>
        <dbReference type="ARBA" id="ARBA00023134"/>
    </source>
</evidence>
<evidence type="ECO:0000313" key="5">
    <source>
        <dbReference type="EMBL" id="ELR10945.1"/>
    </source>
</evidence>
<dbReference type="GO" id="GO:0005525">
    <property type="term" value="F:GTP binding"/>
    <property type="evidence" value="ECO:0007669"/>
    <property type="project" value="UniProtKB-KW"/>
</dbReference>
<dbReference type="InterPro" id="IPR005225">
    <property type="entry name" value="Small_GTP-bd"/>
</dbReference>
<accession>L8GCN1</accession>
<dbReference type="GO" id="GO:0003924">
    <property type="term" value="F:GTPase activity"/>
    <property type="evidence" value="ECO:0007669"/>
    <property type="project" value="InterPro"/>
</dbReference>
<evidence type="ECO:0000256" key="4">
    <source>
        <dbReference type="SAM" id="MobiDB-lite"/>
    </source>
</evidence>
<dbReference type="EMBL" id="KB008170">
    <property type="protein sequence ID" value="ELR10945.1"/>
    <property type="molecule type" value="Genomic_DNA"/>
</dbReference>
<dbReference type="InterPro" id="IPR020849">
    <property type="entry name" value="Small_GTPase_Ras-type"/>
</dbReference>
<dbReference type="Proteomes" id="UP000011083">
    <property type="component" value="Unassembled WGS sequence"/>
</dbReference>
<dbReference type="Gene3D" id="3.40.50.300">
    <property type="entry name" value="P-loop containing nucleotide triphosphate hydrolases"/>
    <property type="match status" value="1"/>
</dbReference>
<proteinExistence type="inferred from homology"/>
<evidence type="ECO:0000313" key="6">
    <source>
        <dbReference type="Proteomes" id="UP000011083"/>
    </source>
</evidence>
<dbReference type="SUPFAM" id="SSF52540">
    <property type="entry name" value="P-loop containing nucleoside triphosphate hydrolases"/>
    <property type="match status" value="1"/>
</dbReference>
<gene>
    <name evidence="5" type="ORF">ACA1_338020</name>
</gene>
<dbReference type="PROSITE" id="PS51419">
    <property type="entry name" value="RAB"/>
    <property type="match status" value="1"/>
</dbReference>
<dbReference type="PROSITE" id="PS51420">
    <property type="entry name" value="RHO"/>
    <property type="match status" value="1"/>
</dbReference>
<dbReference type="OrthoDB" id="5976022at2759"/>
<dbReference type="VEuPathDB" id="AmoebaDB:ACA1_338020"/>
<dbReference type="GeneID" id="14911362"/>
<dbReference type="PROSITE" id="PS51421">
    <property type="entry name" value="RAS"/>
    <property type="match status" value="1"/>
</dbReference>
<dbReference type="SMART" id="SM00174">
    <property type="entry name" value="RHO"/>
    <property type="match status" value="1"/>
</dbReference>
<dbReference type="SMART" id="SM00175">
    <property type="entry name" value="RAB"/>
    <property type="match status" value="1"/>
</dbReference>
<keyword evidence="6" id="KW-1185">Reference proteome</keyword>